<feature type="compositionally biased region" description="Acidic residues" evidence="1">
    <location>
        <begin position="228"/>
        <end position="245"/>
    </location>
</feature>
<keyword evidence="3" id="KW-1185">Reference proteome</keyword>
<gene>
    <name evidence="2" type="ORF">CAQU_00390</name>
</gene>
<dbReference type="Proteomes" id="UP000185478">
    <property type="component" value="Chromosome"/>
</dbReference>
<feature type="compositionally biased region" description="Pro residues" evidence="1">
    <location>
        <begin position="246"/>
        <end position="259"/>
    </location>
</feature>
<name>A0A1L7CD59_9CORY</name>
<evidence type="ECO:0000256" key="1">
    <source>
        <dbReference type="SAM" id="MobiDB-lite"/>
    </source>
</evidence>
<dbReference type="AlphaFoldDB" id="A0A1L7CD59"/>
<feature type="compositionally biased region" description="Low complexity" evidence="1">
    <location>
        <begin position="192"/>
        <end position="205"/>
    </location>
</feature>
<dbReference type="EMBL" id="CP009245">
    <property type="protein sequence ID" value="APT83800.1"/>
    <property type="molecule type" value="Genomic_DNA"/>
</dbReference>
<proteinExistence type="predicted"/>
<protein>
    <submittedName>
        <fullName evidence="2">Uncharacterized protein</fullName>
    </submittedName>
</protein>
<sequence length="259" mass="27596">MYRLKPQVTYPRWAALIGGVALLLAGPNLLASTMPEPADQPLMMGYESTDPDSSVDMGLRCQLEDMGMYQNYDCGDTIVQTLMTSSLPQDPDKAMRRMQRALSIESAGPMRWTHGLLTQNVVADGVTGKAVKGVAVAVFREDSMWLWVSFGTQATMYASYAAGILGDDSVPDGHLPQVLIDAGAHSEAAIAQQAEQPQPGDAPAAPEQPPLAPAPTLPDPETGRLGDGELEDGNGEQAPELEEPELPLPEVPIPVPVPN</sequence>
<feature type="region of interest" description="Disordered" evidence="1">
    <location>
        <begin position="192"/>
        <end position="259"/>
    </location>
</feature>
<accession>A0A1L7CD59</accession>
<reference evidence="2 3" key="1">
    <citation type="submission" date="2014-08" db="EMBL/GenBank/DDBJ databases">
        <title>Complete genome sequence of Corynebacterium aquilae S-613T(T) (=DSM 44791(T)), isolated from the choana of a healthy golden eagle.</title>
        <authorList>
            <person name="Ruckert C."/>
            <person name="Albersmeier A."/>
            <person name="Winkler A."/>
            <person name="Kalinowski J."/>
        </authorList>
    </citation>
    <scope>NUCLEOTIDE SEQUENCE [LARGE SCALE GENOMIC DNA]</scope>
    <source>
        <strain evidence="2 3">S-613</strain>
    </source>
</reference>
<dbReference type="KEGG" id="caqu:CAQU_00390"/>
<evidence type="ECO:0000313" key="3">
    <source>
        <dbReference type="Proteomes" id="UP000185478"/>
    </source>
</evidence>
<evidence type="ECO:0000313" key="2">
    <source>
        <dbReference type="EMBL" id="APT83800.1"/>
    </source>
</evidence>
<organism evidence="2 3">
    <name type="scientific">Corynebacterium aquilae DSM 44791</name>
    <dbReference type="NCBI Taxonomy" id="1431546"/>
    <lineage>
        <taxon>Bacteria</taxon>
        <taxon>Bacillati</taxon>
        <taxon>Actinomycetota</taxon>
        <taxon>Actinomycetes</taxon>
        <taxon>Mycobacteriales</taxon>
        <taxon>Corynebacteriaceae</taxon>
        <taxon>Corynebacterium</taxon>
    </lineage>
</organism>
<feature type="compositionally biased region" description="Pro residues" evidence="1">
    <location>
        <begin position="206"/>
        <end position="218"/>
    </location>
</feature>